<feature type="binding site" evidence="4">
    <location>
        <position position="42"/>
    </location>
    <ligand>
        <name>molybdate</name>
        <dbReference type="ChEBI" id="CHEBI:36264"/>
    </ligand>
</feature>
<keyword evidence="4" id="KW-0500">Molybdenum</keyword>
<dbReference type="InterPro" id="IPR050682">
    <property type="entry name" value="ModA/WtpA"/>
</dbReference>
<dbReference type="EMBL" id="SODA01000001">
    <property type="protein sequence ID" value="TDW07636.1"/>
    <property type="molecule type" value="Genomic_DNA"/>
</dbReference>
<accession>A0A4R7ZBD8</accession>
<dbReference type="PIRSF" id="PIRSF004846">
    <property type="entry name" value="ModA"/>
    <property type="match status" value="1"/>
</dbReference>
<sequence>MMIKLKNNSICCLFMLILVVTAIFNFPVKAAESKIRVMAAASLTEMFTELAEEYEVKSGVEVECNFAGSQALYSQLIMGVGADVFASANIKYMDQLKDSKLVEDPKIFAENKLIAAVNKESGIDKFSELALEKVKLVIADESVPVGSYTIQMLNKEKNNSQLDKDFKEKFMNNVVSKEVDVKSVVNKVYLGEVDAGIVYQTDITPKTAEKLKVIEIEDNYNVTASYPIAVLNSSHNKKEALNFIEYIYSDAGGKILDKYGFTKVGSD</sequence>
<dbReference type="RefSeq" id="WP_243834220.1">
    <property type="nucleotide sequence ID" value="NZ_QLME01000002.1"/>
</dbReference>
<name>A0A4R7ZBD8_9FIRM</name>
<dbReference type="SUPFAM" id="SSF53850">
    <property type="entry name" value="Periplasmic binding protein-like II"/>
    <property type="match status" value="1"/>
</dbReference>
<dbReference type="AlphaFoldDB" id="A0A4R7ZBD8"/>
<dbReference type="CDD" id="cd13538">
    <property type="entry name" value="PBP2_ModA_like_1"/>
    <property type="match status" value="1"/>
</dbReference>
<dbReference type="PANTHER" id="PTHR30632:SF0">
    <property type="entry name" value="SULFATE-BINDING PROTEIN"/>
    <property type="match status" value="1"/>
</dbReference>
<reference evidence="5 6" key="1">
    <citation type="submission" date="2019-03" db="EMBL/GenBank/DDBJ databases">
        <title>Subsurface microbial communities from deep shales in Ohio and West Virginia, USA.</title>
        <authorList>
            <person name="Wrighton K."/>
        </authorList>
    </citation>
    <scope>NUCLEOTIDE SEQUENCE [LARGE SCALE GENOMIC DNA]</scope>
    <source>
        <strain evidence="5 6">MSL9.2</strain>
    </source>
</reference>
<dbReference type="PANTHER" id="PTHR30632">
    <property type="entry name" value="MOLYBDATE-BINDING PERIPLASMIC PROTEIN"/>
    <property type="match status" value="1"/>
</dbReference>
<comment type="similarity">
    <text evidence="1">Belongs to the bacterial solute-binding protein ModA family.</text>
</comment>
<comment type="caution">
    <text evidence="5">The sequence shown here is derived from an EMBL/GenBank/DDBJ whole genome shotgun (WGS) entry which is preliminary data.</text>
</comment>
<dbReference type="Gene3D" id="3.40.190.10">
    <property type="entry name" value="Periplasmic binding protein-like II"/>
    <property type="match status" value="2"/>
</dbReference>
<evidence type="ECO:0000256" key="2">
    <source>
        <dbReference type="ARBA" id="ARBA00022723"/>
    </source>
</evidence>
<feature type="binding site" evidence="4">
    <location>
        <position position="181"/>
    </location>
    <ligand>
        <name>molybdate</name>
        <dbReference type="ChEBI" id="CHEBI:36264"/>
    </ligand>
</feature>
<gene>
    <name evidence="5" type="ORF">C8C77_101107</name>
</gene>
<dbReference type="InterPro" id="IPR005950">
    <property type="entry name" value="ModA"/>
</dbReference>
<dbReference type="Proteomes" id="UP000294697">
    <property type="component" value="Unassembled WGS sequence"/>
</dbReference>
<evidence type="ECO:0000256" key="4">
    <source>
        <dbReference type="PIRSR" id="PIRSR004846-1"/>
    </source>
</evidence>
<feature type="binding site" evidence="4">
    <location>
        <position position="69"/>
    </location>
    <ligand>
        <name>molybdate</name>
        <dbReference type="ChEBI" id="CHEBI:36264"/>
    </ligand>
</feature>
<feature type="binding site" evidence="4">
    <location>
        <position position="199"/>
    </location>
    <ligand>
        <name>molybdate</name>
        <dbReference type="ChEBI" id="CHEBI:36264"/>
    </ligand>
</feature>
<evidence type="ECO:0000313" key="5">
    <source>
        <dbReference type="EMBL" id="TDW07636.1"/>
    </source>
</evidence>
<keyword evidence="3" id="KW-0732">Signal</keyword>
<dbReference type="NCBIfam" id="TIGR01256">
    <property type="entry name" value="modA"/>
    <property type="match status" value="1"/>
</dbReference>
<dbReference type="Pfam" id="PF13531">
    <property type="entry name" value="SBP_bac_11"/>
    <property type="match status" value="1"/>
</dbReference>
<protein>
    <submittedName>
        <fullName evidence="5">Molybdate transport system substrate-binding protein</fullName>
    </submittedName>
</protein>
<dbReference type="GO" id="GO:0046872">
    <property type="term" value="F:metal ion binding"/>
    <property type="evidence" value="ECO:0007669"/>
    <property type="project" value="UniProtKB-KW"/>
</dbReference>
<evidence type="ECO:0000313" key="6">
    <source>
        <dbReference type="Proteomes" id="UP000294697"/>
    </source>
</evidence>
<dbReference type="GO" id="GO:0030973">
    <property type="term" value="F:molybdate ion binding"/>
    <property type="evidence" value="ECO:0007669"/>
    <property type="project" value="TreeGrafter"/>
</dbReference>
<evidence type="ECO:0000256" key="3">
    <source>
        <dbReference type="ARBA" id="ARBA00022729"/>
    </source>
</evidence>
<proteinExistence type="inferred from homology"/>
<keyword evidence="2 4" id="KW-0479">Metal-binding</keyword>
<dbReference type="GO" id="GO:0015689">
    <property type="term" value="P:molybdate ion transport"/>
    <property type="evidence" value="ECO:0007669"/>
    <property type="project" value="InterPro"/>
</dbReference>
<evidence type="ECO:0000256" key="1">
    <source>
        <dbReference type="ARBA" id="ARBA00009175"/>
    </source>
</evidence>
<organism evidence="5 6">
    <name type="scientific">Halanaerobium saccharolyticum</name>
    <dbReference type="NCBI Taxonomy" id="43595"/>
    <lineage>
        <taxon>Bacteria</taxon>
        <taxon>Bacillati</taxon>
        <taxon>Bacillota</taxon>
        <taxon>Clostridia</taxon>
        <taxon>Halanaerobiales</taxon>
        <taxon>Halanaerobiaceae</taxon>
        <taxon>Halanaerobium</taxon>
    </lineage>
</organism>